<accession>A0ABS5RJM9</accession>
<dbReference type="Proteomes" id="UP001519535">
    <property type="component" value="Unassembled WGS sequence"/>
</dbReference>
<dbReference type="RefSeq" id="WP_214093318.1">
    <property type="nucleotide sequence ID" value="NZ_JAHCLR010000023.1"/>
</dbReference>
<proteinExistence type="predicted"/>
<organism evidence="3 4">
    <name type="scientific">Mycolicibacter acidiphilus</name>
    <dbReference type="NCBI Taxonomy" id="2835306"/>
    <lineage>
        <taxon>Bacteria</taxon>
        <taxon>Bacillati</taxon>
        <taxon>Actinomycetota</taxon>
        <taxon>Actinomycetes</taxon>
        <taxon>Mycobacteriales</taxon>
        <taxon>Mycobacteriaceae</taxon>
        <taxon>Mycolicibacter</taxon>
    </lineage>
</organism>
<keyword evidence="4" id="KW-1185">Reference proteome</keyword>
<evidence type="ECO:0000313" key="3">
    <source>
        <dbReference type="EMBL" id="MBS9534446.1"/>
    </source>
</evidence>
<feature type="compositionally biased region" description="Gly residues" evidence="1">
    <location>
        <begin position="160"/>
        <end position="172"/>
    </location>
</feature>
<feature type="signal peptide" evidence="2">
    <location>
        <begin position="1"/>
        <end position="26"/>
    </location>
</feature>
<protein>
    <recommendedName>
        <fullName evidence="5">Secreted protein</fullName>
    </recommendedName>
</protein>
<feature type="region of interest" description="Disordered" evidence="1">
    <location>
        <begin position="142"/>
        <end position="172"/>
    </location>
</feature>
<dbReference type="EMBL" id="JAHCLR010000023">
    <property type="protein sequence ID" value="MBS9534446.1"/>
    <property type="molecule type" value="Genomic_DNA"/>
</dbReference>
<sequence>MKTRMFLTGALAIGGAAVACAPVAAADDFIGSYAYRPGVGATAGAFTSLWTVTPCGDDCRRIVSANGATDTEAHLEGPFWVFERFVDPGVECPPNSYTIVSRKVPATMRFRINSDSLIGQYQPVGTPCGGTAPPAPFSLTKTIDGDPPPITDGLSALPSTGGGGGAAHGGGH</sequence>
<dbReference type="PROSITE" id="PS51257">
    <property type="entry name" value="PROKAR_LIPOPROTEIN"/>
    <property type="match status" value="1"/>
</dbReference>
<reference evidence="3 4" key="1">
    <citation type="submission" date="2021-05" db="EMBL/GenBank/DDBJ databases">
        <title>Mycobacterium acidophilum sp. nov., an extremely acid-tolerant member of the genus Mycobacterium.</title>
        <authorList>
            <person name="Xia J."/>
        </authorList>
    </citation>
    <scope>NUCLEOTIDE SEQUENCE [LARGE SCALE GENOMIC DNA]</scope>
    <source>
        <strain evidence="3 4">M1</strain>
    </source>
</reference>
<keyword evidence="2" id="KW-0732">Signal</keyword>
<evidence type="ECO:0008006" key="5">
    <source>
        <dbReference type="Google" id="ProtNLM"/>
    </source>
</evidence>
<comment type="caution">
    <text evidence="3">The sequence shown here is derived from an EMBL/GenBank/DDBJ whole genome shotgun (WGS) entry which is preliminary data.</text>
</comment>
<gene>
    <name evidence="3" type="ORF">KIH27_12705</name>
</gene>
<evidence type="ECO:0000256" key="1">
    <source>
        <dbReference type="SAM" id="MobiDB-lite"/>
    </source>
</evidence>
<name>A0ABS5RJM9_9MYCO</name>
<feature type="chain" id="PRO_5046700357" description="Secreted protein" evidence="2">
    <location>
        <begin position="27"/>
        <end position="172"/>
    </location>
</feature>
<evidence type="ECO:0000313" key="4">
    <source>
        <dbReference type="Proteomes" id="UP001519535"/>
    </source>
</evidence>
<evidence type="ECO:0000256" key="2">
    <source>
        <dbReference type="SAM" id="SignalP"/>
    </source>
</evidence>